<comment type="subcellular location">
    <subcellularLocation>
        <location evidence="1">Cell membrane</location>
    </subcellularLocation>
</comment>
<evidence type="ECO:0000256" key="4">
    <source>
        <dbReference type="ARBA" id="ARBA00022692"/>
    </source>
</evidence>
<dbReference type="EMBL" id="CP059165">
    <property type="protein sequence ID" value="QLL07792.1"/>
    <property type="molecule type" value="Genomic_DNA"/>
</dbReference>
<keyword evidence="5" id="KW-1133">Transmembrane helix</keyword>
<evidence type="ECO:0000313" key="7">
    <source>
        <dbReference type="EMBL" id="QLL07792.1"/>
    </source>
</evidence>
<name>A0A7D6HUL2_9MYCO</name>
<dbReference type="KEGG" id="mgor:H0P51_01930"/>
<dbReference type="RefSeq" id="WP_180916393.1">
    <property type="nucleotide sequence ID" value="NZ_CP059165.1"/>
</dbReference>
<dbReference type="AlphaFoldDB" id="A0A7D6HUL2"/>
<dbReference type="Gene3D" id="2.60.40.2880">
    <property type="entry name" value="MmpS1-5, C-terminal soluble domain"/>
    <property type="match status" value="1"/>
</dbReference>
<dbReference type="Proteomes" id="UP000510682">
    <property type="component" value="Chromosome"/>
</dbReference>
<keyword evidence="8" id="KW-1185">Reference proteome</keyword>
<proteinExistence type="inferred from homology"/>
<protein>
    <submittedName>
        <fullName evidence="7">MmpS family protein</fullName>
    </submittedName>
</protein>
<keyword evidence="4" id="KW-0812">Transmembrane</keyword>
<evidence type="ECO:0000256" key="2">
    <source>
        <dbReference type="ARBA" id="ARBA00007531"/>
    </source>
</evidence>
<evidence type="ECO:0000256" key="6">
    <source>
        <dbReference type="ARBA" id="ARBA00023136"/>
    </source>
</evidence>
<dbReference type="Pfam" id="PF05423">
    <property type="entry name" value="Mycobact_memb"/>
    <property type="match status" value="1"/>
</dbReference>
<reference evidence="8" key="1">
    <citation type="submission" date="2020-07" db="EMBL/GenBank/DDBJ databases">
        <title>Description of Mycobacterium gordonae subsp. intergordonae subsp.nov. and Mycobacterium gordonae subsp. gordonae subsp. nov.</title>
        <authorList>
            <person name="Yu X."/>
        </authorList>
    </citation>
    <scope>NUCLEOTIDE SEQUENCE [LARGE SCALE GENOMIC DNA]</scope>
    <source>
        <strain evidence="8">24</strain>
    </source>
</reference>
<evidence type="ECO:0000256" key="3">
    <source>
        <dbReference type="ARBA" id="ARBA00022475"/>
    </source>
</evidence>
<evidence type="ECO:0000313" key="8">
    <source>
        <dbReference type="Proteomes" id="UP000510682"/>
    </source>
</evidence>
<evidence type="ECO:0000256" key="1">
    <source>
        <dbReference type="ARBA" id="ARBA00004236"/>
    </source>
</evidence>
<keyword evidence="6" id="KW-0472">Membrane</keyword>
<dbReference type="InterPro" id="IPR038468">
    <property type="entry name" value="MmpS_C"/>
</dbReference>
<organism evidence="7 8">
    <name type="scientific">Mycobacterium vicinigordonae</name>
    <dbReference type="NCBI Taxonomy" id="1719132"/>
    <lineage>
        <taxon>Bacteria</taxon>
        <taxon>Bacillati</taxon>
        <taxon>Actinomycetota</taxon>
        <taxon>Actinomycetes</taxon>
        <taxon>Mycobacteriales</taxon>
        <taxon>Mycobacteriaceae</taxon>
        <taxon>Mycobacterium</taxon>
    </lineage>
</organism>
<gene>
    <name evidence="7" type="ORF">H0P51_01930</name>
</gene>
<reference evidence="8" key="3">
    <citation type="submission" date="2023-07" db="EMBL/GenBank/DDBJ databases">
        <title>Description of Mycobacterium gordonae subsp. intergordonae subsp.nov. and Mycobacterium gordonae subsp. gordonae subsp. nov.</title>
        <authorList>
            <person name="Huang H."/>
        </authorList>
    </citation>
    <scope>NUCLEOTIDE SEQUENCE [LARGE SCALE GENOMIC DNA]</scope>
    <source>
        <strain evidence="8">24</strain>
    </source>
</reference>
<keyword evidence="3" id="KW-1003">Cell membrane</keyword>
<accession>A0A7D6HUL2</accession>
<dbReference type="GO" id="GO:0005886">
    <property type="term" value="C:plasma membrane"/>
    <property type="evidence" value="ECO:0007669"/>
    <property type="project" value="UniProtKB-SubCell"/>
</dbReference>
<evidence type="ECO:0000256" key="5">
    <source>
        <dbReference type="ARBA" id="ARBA00022989"/>
    </source>
</evidence>
<reference evidence="7 8" key="2">
    <citation type="submission" date="2020-07" db="EMBL/GenBank/DDBJ databases">
        <authorList>
            <person name="Yu X."/>
        </authorList>
    </citation>
    <scope>NUCLEOTIDE SEQUENCE [LARGE SCALE GENOMIC DNA]</scope>
    <source>
        <strain evidence="8">24</strain>
    </source>
</reference>
<dbReference type="InterPro" id="IPR008693">
    <property type="entry name" value="MmpS"/>
</dbReference>
<sequence length="139" mass="15224">MRRIWIPIVILIVLTAGGATVLRLHRVFGNEKRVTYADTRIDDAKPYNPKHITYEVFGPPGTVAEISYFDGNGDPQHAKAVPLPWTLDFPITQTTSAGSVIAQGNTDSIGCRILVDGVVKAEKTTHEVEAFTFCQLKSA</sequence>
<comment type="similarity">
    <text evidence="2">Belongs to the MmpS family.</text>
</comment>